<dbReference type="RefSeq" id="WP_189184292.1">
    <property type="nucleotide sequence ID" value="NZ_BMMM01000001.1"/>
</dbReference>
<dbReference type="EMBL" id="BMMM01000001">
    <property type="protein sequence ID" value="GGN51304.1"/>
    <property type="molecule type" value="Genomic_DNA"/>
</dbReference>
<evidence type="ECO:0000313" key="2">
    <source>
        <dbReference type="Proteomes" id="UP000600365"/>
    </source>
</evidence>
<protein>
    <submittedName>
        <fullName evidence="1">Uncharacterized protein</fullName>
    </submittedName>
</protein>
<keyword evidence="2" id="KW-1185">Reference proteome</keyword>
<dbReference type="AlphaFoldDB" id="A0A918CZB2"/>
<name>A0A918CZB2_9ACTN</name>
<dbReference type="Proteomes" id="UP000600365">
    <property type="component" value="Unassembled WGS sequence"/>
</dbReference>
<accession>A0A918CZB2</accession>
<sequence>MLGLCVVFLGAVFSGTWLVLIGWFVIASATAESGQATLQVLLRGVPVPEAMTASPLVAAADTTVSGFLAEPAFRYRHSAFPVTGKMPWGADRIWGASHPVPTGRPRLWPRGEA</sequence>
<organism evidence="1 2">
    <name type="scientific">Streptomyces albiflavescens</name>
    <dbReference type="NCBI Taxonomy" id="1623582"/>
    <lineage>
        <taxon>Bacteria</taxon>
        <taxon>Bacillati</taxon>
        <taxon>Actinomycetota</taxon>
        <taxon>Actinomycetes</taxon>
        <taxon>Kitasatosporales</taxon>
        <taxon>Streptomycetaceae</taxon>
        <taxon>Streptomyces</taxon>
    </lineage>
</organism>
<reference evidence="1 2" key="1">
    <citation type="journal article" date="2014" name="Int. J. Syst. Evol. Microbiol.">
        <title>Complete genome sequence of Corynebacterium casei LMG S-19264T (=DSM 44701T), isolated from a smear-ripened cheese.</title>
        <authorList>
            <consortium name="US DOE Joint Genome Institute (JGI-PGF)"/>
            <person name="Walter F."/>
            <person name="Albersmeier A."/>
            <person name="Kalinowski J."/>
            <person name="Ruckert C."/>
        </authorList>
    </citation>
    <scope>NUCLEOTIDE SEQUENCE [LARGE SCALE GENOMIC DNA]</scope>
    <source>
        <strain evidence="1 2">CGMCC 4.7111</strain>
    </source>
</reference>
<evidence type="ECO:0000313" key="1">
    <source>
        <dbReference type="EMBL" id="GGN51304.1"/>
    </source>
</evidence>
<comment type="caution">
    <text evidence="1">The sequence shown here is derived from an EMBL/GenBank/DDBJ whole genome shotgun (WGS) entry which is preliminary data.</text>
</comment>
<gene>
    <name evidence="1" type="ORF">GCM10011579_006980</name>
</gene>
<proteinExistence type="predicted"/>